<dbReference type="PANTHER" id="PTHR37784">
    <property type="entry name" value="PROTEIN MSN1"/>
    <property type="match status" value="1"/>
</dbReference>
<gene>
    <name evidence="2" type="ORF">R1flu_002236</name>
</gene>
<dbReference type="InterPro" id="IPR052146">
    <property type="entry name" value="HOT1"/>
</dbReference>
<reference evidence="2 3" key="1">
    <citation type="submission" date="2024-09" db="EMBL/GenBank/DDBJ databases">
        <title>Chromosome-scale assembly of Riccia fluitans.</title>
        <authorList>
            <person name="Paukszto L."/>
            <person name="Sawicki J."/>
            <person name="Karawczyk K."/>
            <person name="Piernik-Szablinska J."/>
            <person name="Szczecinska M."/>
            <person name="Mazdziarz M."/>
        </authorList>
    </citation>
    <scope>NUCLEOTIDE SEQUENCE [LARGE SCALE GENOMIC DNA]</scope>
    <source>
        <strain evidence="2">Rf_01</strain>
        <tissue evidence="2">Aerial parts of the thallus</tissue>
    </source>
</reference>
<dbReference type="Proteomes" id="UP001605036">
    <property type="component" value="Unassembled WGS sequence"/>
</dbReference>
<dbReference type="EMBL" id="JBHFFA010000006">
    <property type="protein sequence ID" value="KAL2622031.1"/>
    <property type="molecule type" value="Genomic_DNA"/>
</dbReference>
<sequence>MPFVMRTEVDPTELHVQRAMPVMADRISVMHQDLISKISGGTRQLDKHREETSKLRKHLDDIFSGIAEMRLNARFDMERPRTDEIPISVPQTHFSVATESSGTDIELNIPKSYKLSRGVVTVIDLWREWTEGLAGRLPVQLLEKKWGTTWCDGNERRFFNSRKVILDVVEQRASQMEGGTSENNFKLAAEWSLKLH</sequence>
<evidence type="ECO:0000313" key="3">
    <source>
        <dbReference type="Proteomes" id="UP001605036"/>
    </source>
</evidence>
<dbReference type="Pfam" id="PF12550">
    <property type="entry name" value="GCR1_C"/>
    <property type="match status" value="1"/>
</dbReference>
<keyword evidence="3" id="KW-1185">Reference proteome</keyword>
<accession>A0ABD1Y5M1</accession>
<proteinExistence type="predicted"/>
<dbReference type="InterPro" id="IPR022210">
    <property type="entry name" value="TF_GCR1-like"/>
</dbReference>
<comment type="caution">
    <text evidence="2">The sequence shown here is derived from an EMBL/GenBank/DDBJ whole genome shotgun (WGS) entry which is preliminary data.</text>
</comment>
<organism evidence="2 3">
    <name type="scientific">Riccia fluitans</name>
    <dbReference type="NCBI Taxonomy" id="41844"/>
    <lineage>
        <taxon>Eukaryota</taxon>
        <taxon>Viridiplantae</taxon>
        <taxon>Streptophyta</taxon>
        <taxon>Embryophyta</taxon>
        <taxon>Marchantiophyta</taxon>
        <taxon>Marchantiopsida</taxon>
        <taxon>Marchantiidae</taxon>
        <taxon>Marchantiales</taxon>
        <taxon>Ricciaceae</taxon>
        <taxon>Riccia</taxon>
    </lineage>
</organism>
<evidence type="ECO:0000313" key="2">
    <source>
        <dbReference type="EMBL" id="KAL2622031.1"/>
    </source>
</evidence>
<evidence type="ECO:0000259" key="1">
    <source>
        <dbReference type="Pfam" id="PF12550"/>
    </source>
</evidence>
<name>A0ABD1Y5M1_9MARC</name>
<feature type="domain" description="Transcription activator GCR1-like" evidence="1">
    <location>
        <begin position="113"/>
        <end position="175"/>
    </location>
</feature>
<dbReference type="AlphaFoldDB" id="A0ABD1Y5M1"/>
<protein>
    <recommendedName>
        <fullName evidence="1">Transcription activator GCR1-like domain-containing protein</fullName>
    </recommendedName>
</protein>
<dbReference type="PANTHER" id="PTHR37784:SF4">
    <property type="entry name" value="TRANSCRIPTION FACTOR-LIKE PROTEIN EUC1"/>
    <property type="match status" value="1"/>
</dbReference>